<evidence type="ECO:0000313" key="13">
    <source>
        <dbReference type="EMBL" id="GKT44155.1"/>
    </source>
</evidence>
<evidence type="ECO:0000256" key="9">
    <source>
        <dbReference type="ARBA" id="ARBA00048048"/>
    </source>
</evidence>
<comment type="caution">
    <text evidence="13">The sequence shown here is derived from an EMBL/GenBank/DDBJ whole genome shotgun (WGS) entry which is preliminary data.</text>
</comment>
<dbReference type="PROSITE" id="PS50216">
    <property type="entry name" value="DHHC"/>
    <property type="match status" value="1"/>
</dbReference>
<evidence type="ECO:0000256" key="1">
    <source>
        <dbReference type="ARBA" id="ARBA00004141"/>
    </source>
</evidence>
<dbReference type="PANTHER" id="PTHR22883">
    <property type="entry name" value="ZINC FINGER DHHC DOMAIN CONTAINING PROTEIN"/>
    <property type="match status" value="1"/>
</dbReference>
<feature type="domain" description="Palmitoyltransferase DHHC" evidence="12">
    <location>
        <begin position="155"/>
        <end position="298"/>
    </location>
</feature>
<evidence type="ECO:0000256" key="6">
    <source>
        <dbReference type="ARBA" id="ARBA00023139"/>
    </source>
</evidence>
<keyword evidence="4 10" id="KW-1133">Transmembrane helix</keyword>
<keyword evidence="6" id="KW-0564">Palmitate</keyword>
<dbReference type="GO" id="GO:0005794">
    <property type="term" value="C:Golgi apparatus"/>
    <property type="evidence" value="ECO:0007669"/>
    <property type="project" value="TreeGrafter"/>
</dbReference>
<dbReference type="EC" id="2.3.1.225" evidence="10"/>
<dbReference type="PANTHER" id="PTHR22883:SF288">
    <property type="entry name" value="PALMITOYLTRANSFERASE SWF1"/>
    <property type="match status" value="1"/>
</dbReference>
<dbReference type="GO" id="GO:0019706">
    <property type="term" value="F:protein-cysteine S-palmitoyltransferase activity"/>
    <property type="evidence" value="ECO:0007669"/>
    <property type="project" value="UniProtKB-EC"/>
</dbReference>
<evidence type="ECO:0000256" key="8">
    <source>
        <dbReference type="ARBA" id="ARBA00023315"/>
    </source>
</evidence>
<keyword evidence="5 10" id="KW-0472">Membrane</keyword>
<comment type="similarity">
    <text evidence="10">Belongs to the DHHC palmitoyltransferase family.</text>
</comment>
<dbReference type="RefSeq" id="XP_049126505.1">
    <property type="nucleotide sequence ID" value="XM_049270548.1"/>
</dbReference>
<evidence type="ECO:0000256" key="4">
    <source>
        <dbReference type="ARBA" id="ARBA00022989"/>
    </source>
</evidence>
<sequence>MGTFRNVALFVLGISFMVFVAFFGRLPALRHTPIATLHRVMWIHIPNGFLAVDRLLTGGRFSTSMMRFGNYMMHDRHPTVVVFFLLILSVSEYLYLPGAWPQLPLFHKITGPIVIFLPYLFLYLSVMADPGYITPENHAYYMSLYPYDYSIFFPGQRCSTCNLIKPPRSKHCSICKRCVAKLDHHCIFINGCVGYQNQHYFVLLLLSTAILTSYGALLGFSLLSGKIGSQYPTWSIWPPKGMEVKEYLLIWSWALQDNVGMGAVTLLATMTSPLVWGLLSYTVWLIYCGTTTNESLKWSDWKAEMDDGCAFKRSMPANRVKDTRFEPERTRWPLDAQQILARTDDGMSPPDHGPGVGEWERVWNLKDVENLYDLGLWDNLADIFVSDYDFNVKRDQPSVETLDGRGTHPNLKPSSHTTRSEGFDA</sequence>
<reference evidence="13 14" key="1">
    <citation type="submission" date="2022-03" db="EMBL/GenBank/DDBJ databases">
        <title>Genome data of Colletotrichum spp.</title>
        <authorList>
            <person name="Utami Y.D."/>
            <person name="Hiruma K."/>
        </authorList>
    </citation>
    <scope>NUCLEOTIDE SEQUENCE [LARGE SCALE GENOMIC DNA]</scope>
    <source>
        <strain evidence="13 14">MAFF 239500</strain>
    </source>
</reference>
<evidence type="ECO:0000256" key="5">
    <source>
        <dbReference type="ARBA" id="ARBA00023136"/>
    </source>
</evidence>
<evidence type="ECO:0000259" key="12">
    <source>
        <dbReference type="Pfam" id="PF01529"/>
    </source>
</evidence>
<keyword evidence="7" id="KW-0449">Lipoprotein</keyword>
<dbReference type="GO" id="GO:0006612">
    <property type="term" value="P:protein targeting to membrane"/>
    <property type="evidence" value="ECO:0007669"/>
    <property type="project" value="TreeGrafter"/>
</dbReference>
<comment type="domain">
    <text evidence="10">The DHHC domain is required for palmitoyltransferase activity.</text>
</comment>
<feature type="transmembrane region" description="Helical" evidence="10">
    <location>
        <begin position="261"/>
        <end position="287"/>
    </location>
</feature>
<evidence type="ECO:0000256" key="7">
    <source>
        <dbReference type="ARBA" id="ARBA00023288"/>
    </source>
</evidence>
<feature type="transmembrane region" description="Helical" evidence="10">
    <location>
        <begin position="7"/>
        <end position="28"/>
    </location>
</feature>
<gene>
    <name evidence="13" type="ORF">ColSpa_04336</name>
</gene>
<keyword evidence="14" id="KW-1185">Reference proteome</keyword>
<dbReference type="Pfam" id="PF01529">
    <property type="entry name" value="DHHC"/>
    <property type="match status" value="1"/>
</dbReference>
<evidence type="ECO:0000256" key="3">
    <source>
        <dbReference type="ARBA" id="ARBA00022692"/>
    </source>
</evidence>
<dbReference type="GO" id="GO:0005783">
    <property type="term" value="C:endoplasmic reticulum"/>
    <property type="evidence" value="ECO:0007669"/>
    <property type="project" value="TreeGrafter"/>
</dbReference>
<evidence type="ECO:0000313" key="14">
    <source>
        <dbReference type="Proteomes" id="UP001055115"/>
    </source>
</evidence>
<dbReference type="EMBL" id="BQXU01000009">
    <property type="protein sequence ID" value="GKT44155.1"/>
    <property type="molecule type" value="Genomic_DNA"/>
</dbReference>
<keyword evidence="2 10" id="KW-0808">Transferase</keyword>
<feature type="transmembrane region" description="Helical" evidence="10">
    <location>
        <begin position="200"/>
        <end position="223"/>
    </location>
</feature>
<dbReference type="InterPro" id="IPR039859">
    <property type="entry name" value="PFA4/ZDH16/20/ERF2-like"/>
</dbReference>
<feature type="transmembrane region" description="Helical" evidence="10">
    <location>
        <begin position="40"/>
        <end position="57"/>
    </location>
</feature>
<comment type="catalytic activity">
    <reaction evidence="9 10">
        <text>L-cysteinyl-[protein] + hexadecanoyl-CoA = S-hexadecanoyl-L-cysteinyl-[protein] + CoA</text>
        <dbReference type="Rhea" id="RHEA:36683"/>
        <dbReference type="Rhea" id="RHEA-COMP:10131"/>
        <dbReference type="Rhea" id="RHEA-COMP:11032"/>
        <dbReference type="ChEBI" id="CHEBI:29950"/>
        <dbReference type="ChEBI" id="CHEBI:57287"/>
        <dbReference type="ChEBI" id="CHEBI:57379"/>
        <dbReference type="ChEBI" id="CHEBI:74151"/>
        <dbReference type="EC" id="2.3.1.225"/>
    </reaction>
</comment>
<proteinExistence type="inferred from homology"/>
<protein>
    <recommendedName>
        <fullName evidence="10">Palmitoyltransferase</fullName>
        <ecNumber evidence="10">2.3.1.225</ecNumber>
    </recommendedName>
</protein>
<dbReference type="Proteomes" id="UP001055115">
    <property type="component" value="Unassembled WGS sequence"/>
</dbReference>
<accession>A0AA37LDS8</accession>
<keyword evidence="3 10" id="KW-0812">Transmembrane</keyword>
<comment type="subcellular location">
    <subcellularLocation>
        <location evidence="1">Membrane</location>
        <topology evidence="1">Multi-pass membrane protein</topology>
    </subcellularLocation>
</comment>
<feature type="transmembrane region" description="Helical" evidence="10">
    <location>
        <begin position="109"/>
        <end position="128"/>
    </location>
</feature>
<dbReference type="GeneID" id="73325138"/>
<evidence type="ECO:0000256" key="2">
    <source>
        <dbReference type="ARBA" id="ARBA00022679"/>
    </source>
</evidence>
<keyword evidence="8 10" id="KW-0012">Acyltransferase</keyword>
<organism evidence="13 14">
    <name type="scientific">Colletotrichum spaethianum</name>
    <dbReference type="NCBI Taxonomy" id="700344"/>
    <lineage>
        <taxon>Eukaryota</taxon>
        <taxon>Fungi</taxon>
        <taxon>Dikarya</taxon>
        <taxon>Ascomycota</taxon>
        <taxon>Pezizomycotina</taxon>
        <taxon>Sordariomycetes</taxon>
        <taxon>Hypocreomycetidae</taxon>
        <taxon>Glomerellales</taxon>
        <taxon>Glomerellaceae</taxon>
        <taxon>Colletotrichum</taxon>
        <taxon>Colletotrichum spaethianum species complex</taxon>
    </lineage>
</organism>
<dbReference type="InterPro" id="IPR001594">
    <property type="entry name" value="Palmitoyltrfase_DHHC"/>
</dbReference>
<evidence type="ECO:0000256" key="11">
    <source>
        <dbReference type="SAM" id="MobiDB-lite"/>
    </source>
</evidence>
<evidence type="ECO:0000256" key="10">
    <source>
        <dbReference type="RuleBase" id="RU079119"/>
    </source>
</evidence>
<dbReference type="GO" id="GO:0016020">
    <property type="term" value="C:membrane"/>
    <property type="evidence" value="ECO:0007669"/>
    <property type="project" value="UniProtKB-SubCell"/>
</dbReference>
<name>A0AA37LDS8_9PEZI</name>
<dbReference type="AlphaFoldDB" id="A0AA37LDS8"/>
<feature type="region of interest" description="Disordered" evidence="11">
    <location>
        <begin position="398"/>
        <end position="425"/>
    </location>
</feature>
<feature type="transmembrane region" description="Helical" evidence="10">
    <location>
        <begin position="78"/>
        <end position="97"/>
    </location>
</feature>